<dbReference type="AlphaFoldDB" id="A0A1P9WYL4"/>
<dbReference type="STRING" id="1178516.AWR27_14790"/>
<gene>
    <name evidence="1" type="ORF">AWR27_14790</name>
</gene>
<name>A0A1P9WYL4_9BACT</name>
<dbReference type="OrthoDB" id="962794at2"/>
<evidence type="ECO:0000313" key="2">
    <source>
        <dbReference type="Proteomes" id="UP000187941"/>
    </source>
</evidence>
<proteinExistence type="predicted"/>
<dbReference type="RefSeq" id="WP_157579227.1">
    <property type="nucleotide sequence ID" value="NZ_CP014263.1"/>
</dbReference>
<reference evidence="1 2" key="1">
    <citation type="submission" date="2016-01" db="EMBL/GenBank/DDBJ databases">
        <authorList>
            <person name="Oliw E.H."/>
        </authorList>
    </citation>
    <scope>NUCLEOTIDE SEQUENCE [LARGE SCALE GENOMIC DNA]</scope>
    <source>
        <strain evidence="1 2">DY10</strain>
    </source>
</reference>
<dbReference type="Proteomes" id="UP000187941">
    <property type="component" value="Chromosome"/>
</dbReference>
<protein>
    <submittedName>
        <fullName evidence="1">Uncharacterized protein</fullName>
    </submittedName>
</protein>
<dbReference type="EMBL" id="CP014263">
    <property type="protein sequence ID" value="AQG80477.1"/>
    <property type="molecule type" value="Genomic_DNA"/>
</dbReference>
<keyword evidence="2" id="KW-1185">Reference proteome</keyword>
<organism evidence="1 2">
    <name type="scientific">Spirosoma montaniterrae</name>
    <dbReference type="NCBI Taxonomy" id="1178516"/>
    <lineage>
        <taxon>Bacteria</taxon>
        <taxon>Pseudomonadati</taxon>
        <taxon>Bacteroidota</taxon>
        <taxon>Cytophagia</taxon>
        <taxon>Cytophagales</taxon>
        <taxon>Cytophagaceae</taxon>
        <taxon>Spirosoma</taxon>
    </lineage>
</organism>
<evidence type="ECO:0000313" key="1">
    <source>
        <dbReference type="EMBL" id="AQG80477.1"/>
    </source>
</evidence>
<dbReference type="KEGG" id="smon:AWR27_14790"/>
<accession>A0A1P9WYL4</accession>
<sequence length="61" mass="6818">MNLQLNAGKDPALIQQVMDTNRLRISLESAQALSAFLMLQKLLINHDSEHHTNRPADADAH</sequence>